<dbReference type="AlphaFoldDB" id="A0A382SEE7"/>
<accession>A0A382SEE7</accession>
<feature type="non-terminal residue" evidence="1">
    <location>
        <position position="120"/>
    </location>
</feature>
<gene>
    <name evidence="1" type="ORF">METZ01_LOCUS360392</name>
</gene>
<evidence type="ECO:0000313" key="1">
    <source>
        <dbReference type="EMBL" id="SVD07538.1"/>
    </source>
</evidence>
<sequence length="120" mass="13172">VQLTEISKLKMVIWKEANNIGLRLFFLLACSGLVLPGLGAAQTYKITHCYQGCPQGTSAMNHLIIRPIYALSYNTERKSADWVAYKVSAGSIGIASSLSRRPRSDSFVSDTLTETDFLNA</sequence>
<name>A0A382SEE7_9ZZZZ</name>
<feature type="non-terminal residue" evidence="1">
    <location>
        <position position="1"/>
    </location>
</feature>
<evidence type="ECO:0008006" key="2">
    <source>
        <dbReference type="Google" id="ProtNLM"/>
    </source>
</evidence>
<dbReference type="SUPFAM" id="SSF54060">
    <property type="entry name" value="His-Me finger endonucleases"/>
    <property type="match status" value="1"/>
</dbReference>
<dbReference type="Gene3D" id="3.40.570.10">
    <property type="entry name" value="Extracellular Endonuclease, subunit A"/>
    <property type="match status" value="1"/>
</dbReference>
<reference evidence="1" key="1">
    <citation type="submission" date="2018-05" db="EMBL/GenBank/DDBJ databases">
        <authorList>
            <person name="Lanie J.A."/>
            <person name="Ng W.-L."/>
            <person name="Kazmierczak K.M."/>
            <person name="Andrzejewski T.M."/>
            <person name="Davidsen T.M."/>
            <person name="Wayne K.J."/>
            <person name="Tettelin H."/>
            <person name="Glass J.I."/>
            <person name="Rusch D."/>
            <person name="Podicherti R."/>
            <person name="Tsui H.-C.T."/>
            <person name="Winkler M.E."/>
        </authorList>
    </citation>
    <scope>NUCLEOTIDE SEQUENCE</scope>
</reference>
<proteinExistence type="predicted"/>
<protein>
    <recommendedName>
        <fullName evidence="2">DNA/RNA non-specific endonuclease domain-containing protein</fullName>
    </recommendedName>
</protein>
<organism evidence="1">
    <name type="scientific">marine metagenome</name>
    <dbReference type="NCBI Taxonomy" id="408172"/>
    <lineage>
        <taxon>unclassified sequences</taxon>
        <taxon>metagenomes</taxon>
        <taxon>ecological metagenomes</taxon>
    </lineage>
</organism>
<dbReference type="InterPro" id="IPR044925">
    <property type="entry name" value="His-Me_finger_sf"/>
</dbReference>
<dbReference type="EMBL" id="UINC01128035">
    <property type="protein sequence ID" value="SVD07538.1"/>
    <property type="molecule type" value="Genomic_DNA"/>
</dbReference>
<dbReference type="InterPro" id="IPR044929">
    <property type="entry name" value="DNA/RNA_non-sp_Endonuclease_sf"/>
</dbReference>